<keyword evidence="2" id="KW-1185">Reference proteome</keyword>
<evidence type="ECO:0000313" key="3">
    <source>
        <dbReference type="RefSeq" id="XP_060675983.1"/>
    </source>
</evidence>
<dbReference type="PANTHER" id="PTHR35461">
    <property type="entry name" value="BNAANNG14610D PROTEIN"/>
    <property type="match status" value="1"/>
</dbReference>
<reference evidence="3" key="2">
    <citation type="submission" date="2025-08" db="UniProtKB">
        <authorList>
            <consortium name="RefSeq"/>
        </authorList>
    </citation>
    <scope>IDENTIFICATION</scope>
    <source>
        <tissue evidence="3">Seedling</tissue>
    </source>
</reference>
<dbReference type="RefSeq" id="XP_060675983.1">
    <property type="nucleotide sequence ID" value="XM_060820000.1"/>
</dbReference>
<accession>A0ABM4AGX5</accession>
<proteinExistence type="predicted"/>
<dbReference type="GeneID" id="132805136"/>
<sequence length="213" mass="24261">MLIKETINKRKNFFHKTLQNLKSFFLGGYQKLPKSLSFNPFSCASGKLKNYKGDHYYTDFYDEWESHLDKLSKRDGNDTTASKDVMKEENTSGGNIIFPEPSPVKTKQEGGLKEKKKIGGSNLGKVKESNAQKMNSGGYALAQKMKELEIMDAGDVEQVLDIEEALHYYSRLKSPVYVDIVDKFFMDMYSESTIPAAPVNINHSKRRFGSFRL</sequence>
<evidence type="ECO:0000313" key="2">
    <source>
        <dbReference type="Proteomes" id="UP001652623"/>
    </source>
</evidence>
<gene>
    <name evidence="3" type="primary">LOC132805136</name>
</gene>
<feature type="region of interest" description="Disordered" evidence="1">
    <location>
        <begin position="73"/>
        <end position="96"/>
    </location>
</feature>
<reference evidence="2" key="1">
    <citation type="submission" date="2025-05" db="UniProtKB">
        <authorList>
            <consortium name="RefSeq"/>
        </authorList>
    </citation>
    <scope>NUCLEOTIDE SEQUENCE [LARGE SCALE GENOMIC DNA]</scope>
</reference>
<organism evidence="2 3">
    <name type="scientific">Ziziphus jujuba</name>
    <name type="common">Chinese jujube</name>
    <name type="synonym">Ziziphus sativa</name>
    <dbReference type="NCBI Taxonomy" id="326968"/>
    <lineage>
        <taxon>Eukaryota</taxon>
        <taxon>Viridiplantae</taxon>
        <taxon>Streptophyta</taxon>
        <taxon>Embryophyta</taxon>
        <taxon>Tracheophyta</taxon>
        <taxon>Spermatophyta</taxon>
        <taxon>Magnoliopsida</taxon>
        <taxon>eudicotyledons</taxon>
        <taxon>Gunneridae</taxon>
        <taxon>Pentapetalae</taxon>
        <taxon>rosids</taxon>
        <taxon>fabids</taxon>
        <taxon>Rosales</taxon>
        <taxon>Rhamnaceae</taxon>
        <taxon>Paliureae</taxon>
        <taxon>Ziziphus</taxon>
    </lineage>
</organism>
<name>A0ABM4AGX5_ZIZJJ</name>
<protein>
    <submittedName>
        <fullName evidence="3">Uncharacterized protein LOC132805136</fullName>
    </submittedName>
</protein>
<evidence type="ECO:0000256" key="1">
    <source>
        <dbReference type="SAM" id="MobiDB-lite"/>
    </source>
</evidence>
<dbReference type="PANTHER" id="PTHR35461:SF1">
    <property type="entry name" value="LOW PROTEIN: ATP-DEPENDENT RNA HELICASE-LIKE PROTEIN"/>
    <property type="match status" value="1"/>
</dbReference>
<dbReference type="Proteomes" id="UP001652623">
    <property type="component" value="Chromosome 1"/>
</dbReference>